<comment type="similarity">
    <text evidence="2">Belongs to the SHMT family.</text>
</comment>
<organism evidence="5 6">
    <name type="scientific">Streptacidiphilus alkalitolerans</name>
    <dbReference type="NCBI Taxonomy" id="3342712"/>
    <lineage>
        <taxon>Bacteria</taxon>
        <taxon>Bacillati</taxon>
        <taxon>Actinomycetota</taxon>
        <taxon>Actinomycetes</taxon>
        <taxon>Kitasatosporales</taxon>
        <taxon>Streptomycetaceae</taxon>
        <taxon>Streptacidiphilus</taxon>
    </lineage>
</organism>
<dbReference type="PANTHER" id="PTHR11680:SF35">
    <property type="entry name" value="SERINE HYDROXYMETHYLTRANSFERASE 1"/>
    <property type="match status" value="1"/>
</dbReference>
<dbReference type="Pfam" id="PF00464">
    <property type="entry name" value="SHMT"/>
    <property type="match status" value="1"/>
</dbReference>
<dbReference type="InterPro" id="IPR015424">
    <property type="entry name" value="PyrdxlP-dep_Trfase"/>
</dbReference>
<dbReference type="InterPro" id="IPR015422">
    <property type="entry name" value="PyrdxlP-dep_Trfase_small"/>
</dbReference>
<evidence type="ECO:0000256" key="3">
    <source>
        <dbReference type="ARBA" id="ARBA00022898"/>
    </source>
</evidence>
<dbReference type="RefSeq" id="WP_380558394.1">
    <property type="nucleotide sequence ID" value="NZ_JBHEZY010000018.1"/>
</dbReference>
<gene>
    <name evidence="5" type="ORF">ACEZDB_32470</name>
</gene>
<dbReference type="Gene3D" id="3.40.640.10">
    <property type="entry name" value="Type I PLP-dependent aspartate aminotransferase-like (Major domain)"/>
    <property type="match status" value="1"/>
</dbReference>
<dbReference type="PANTHER" id="PTHR11680">
    <property type="entry name" value="SERINE HYDROXYMETHYLTRANSFERASE"/>
    <property type="match status" value="1"/>
</dbReference>
<feature type="domain" description="Serine hydroxymethyltransferase-like" evidence="4">
    <location>
        <begin position="97"/>
        <end position="318"/>
    </location>
</feature>
<dbReference type="InterPro" id="IPR015421">
    <property type="entry name" value="PyrdxlP-dep_Trfase_major"/>
</dbReference>
<protein>
    <recommendedName>
        <fullName evidence="4">Serine hydroxymethyltransferase-like domain-containing protein</fullName>
    </recommendedName>
</protein>
<dbReference type="InterPro" id="IPR049943">
    <property type="entry name" value="Ser_HO-MeTrfase-like"/>
</dbReference>
<evidence type="ECO:0000313" key="6">
    <source>
        <dbReference type="Proteomes" id="UP001592530"/>
    </source>
</evidence>
<evidence type="ECO:0000256" key="1">
    <source>
        <dbReference type="ARBA" id="ARBA00001933"/>
    </source>
</evidence>
<evidence type="ECO:0000256" key="2">
    <source>
        <dbReference type="ARBA" id="ARBA00006376"/>
    </source>
</evidence>
<dbReference type="InterPro" id="IPR039429">
    <property type="entry name" value="SHMT-like_dom"/>
</dbReference>
<dbReference type="SUPFAM" id="SSF53383">
    <property type="entry name" value="PLP-dependent transferases"/>
    <property type="match status" value="1"/>
</dbReference>
<reference evidence="5 6" key="1">
    <citation type="submission" date="2024-09" db="EMBL/GenBank/DDBJ databases">
        <authorList>
            <person name="Lee S.D."/>
        </authorList>
    </citation>
    <scope>NUCLEOTIDE SEQUENCE [LARGE SCALE GENOMIC DNA]</scope>
    <source>
        <strain evidence="5 6">N1-3</strain>
    </source>
</reference>
<evidence type="ECO:0000313" key="5">
    <source>
        <dbReference type="EMBL" id="MFC1435366.1"/>
    </source>
</evidence>
<dbReference type="Proteomes" id="UP001592530">
    <property type="component" value="Unassembled WGS sequence"/>
</dbReference>
<proteinExistence type="inferred from homology"/>
<comment type="cofactor">
    <cofactor evidence="1">
        <name>pyridoxal 5'-phosphate</name>
        <dbReference type="ChEBI" id="CHEBI:597326"/>
    </cofactor>
</comment>
<comment type="caution">
    <text evidence="5">The sequence shown here is derived from an EMBL/GenBank/DDBJ whole genome shotgun (WGS) entry which is preliminary data.</text>
</comment>
<name>A0ABV6XAU7_9ACTN</name>
<dbReference type="EMBL" id="JBHEZY010000018">
    <property type="protein sequence ID" value="MFC1435366.1"/>
    <property type="molecule type" value="Genomic_DNA"/>
</dbReference>
<accession>A0ABV6XAU7</accession>
<dbReference type="Gene3D" id="3.90.1150.10">
    <property type="entry name" value="Aspartate Aminotransferase, domain 1"/>
    <property type="match status" value="1"/>
</dbReference>
<keyword evidence="3" id="KW-0663">Pyridoxal phosphate</keyword>
<evidence type="ECO:0000259" key="4">
    <source>
        <dbReference type="Pfam" id="PF00464"/>
    </source>
</evidence>
<sequence length="445" mass="46472">MKMITAEPAPTGSALLSQAMAVLRAGQDRAETTITLIPAENSLWPPVRLPMLADLAGRYMFENDPDPQAGDWNFPAARASAWLETGLAVPLLRRLADAPFVNVRPLSGLHAMQMVVAALGGIPGSGTVACLSADQGGHYATAGIVTRLGHRVVQLPGTGQHGPDLEQVADLCAEHRPALVYLDQCHALNPFDTAPIAAAVRSSSPATKVHVDISHTLGLVLGGAVANPLDGGADSISASTHKSFPGPQKGVIATRDADLHQRFALVQPQFVSNHHFGAVAALGLALAAFADQAGSYAQTAVTNAQTLGKHLAHAGWDMHGAEYGYTRTHQLWAEVPGVARQIAAGRLYDAGVNVNWLTDLPVTRMGLRLGLAEAAWIGLRPADMADLSAIMAAAVTGERPAGELAHATAALRRRVPAYPFTPVLDPRTAGDAAAVLGSVTAEFAR</sequence>